<sequence>MIKDFAVVGSGIGGSSIAALLSSKGFDVILFEKEPYLGGCSSSFSRAGYNYNTGATTLAGYEDGHVVREIFDAIGVVPNLLESDPSIVIIHNENVTPRYRDFEKFFEILQLNYPHKKNRVFWELIYDINREFYRFSGHYYANSNIFSKVESLFSFLPIFLRFKKYLVANAHSFIKNFFADADDEYIAFLESQIFIVAQAPLREINFFTAALSLAYTFNKNYYVLGGFSTLFDDITQNVKELHRKSEIISISRHKNHFELYTKNGRYKAKKVILNSTVYDSGKLFNDIEIKNYYKRYKKLDNYQSSFMFYMTIKSEKNFHHHYQIIQEDTLPYTLSKALFVSFSDKNDTLIAPKGHYSITASIHTDSRLWENKSFYKARKKELEDILREIILKKLDIKEDEIVQSFGATSKTFYRYIRRSQLGGNAMTFKNFLPFLPGNDTSIKNLYNVGDTVFPAQGWPGVMLGVKNLKRLLDA</sequence>
<dbReference type="Gene3D" id="3.90.660.50">
    <property type="match status" value="1"/>
</dbReference>
<dbReference type="InterPro" id="IPR045892">
    <property type="entry name" value="CrtISO-like"/>
</dbReference>
<dbReference type="KEGG" id="suln:FJR47_07350"/>
<organism evidence="1 2">
    <name type="scientific">Sulfurimonas xiamenensis</name>
    <dbReference type="NCBI Taxonomy" id="2590021"/>
    <lineage>
        <taxon>Bacteria</taxon>
        <taxon>Pseudomonadati</taxon>
        <taxon>Campylobacterota</taxon>
        <taxon>Epsilonproteobacteria</taxon>
        <taxon>Campylobacterales</taxon>
        <taxon>Sulfurimonadaceae</taxon>
        <taxon>Sulfurimonas</taxon>
    </lineage>
</organism>
<dbReference type="Pfam" id="PF13450">
    <property type="entry name" value="NAD_binding_8"/>
    <property type="match status" value="1"/>
</dbReference>
<proteinExistence type="predicted"/>
<keyword evidence="2" id="KW-1185">Reference proteome</keyword>
<accession>A0AAJ4DN44</accession>
<dbReference type="Gene3D" id="3.50.50.60">
    <property type="entry name" value="FAD/NAD(P)-binding domain"/>
    <property type="match status" value="1"/>
</dbReference>
<gene>
    <name evidence="1" type="ORF">FJR47_07350</name>
</gene>
<dbReference type="AlphaFoldDB" id="A0AAJ4DN44"/>
<name>A0AAJ4DN44_9BACT</name>
<dbReference type="Proteomes" id="UP000326061">
    <property type="component" value="Chromosome"/>
</dbReference>
<dbReference type="EMBL" id="CP041166">
    <property type="protein sequence ID" value="QFR43735.1"/>
    <property type="molecule type" value="Genomic_DNA"/>
</dbReference>
<evidence type="ECO:0000313" key="2">
    <source>
        <dbReference type="Proteomes" id="UP000326061"/>
    </source>
</evidence>
<reference evidence="2" key="1">
    <citation type="submission" date="2019-06" db="EMBL/GenBank/DDBJ databases">
        <title>Sulfurimonas gotlandica sp. nov., a chemoautotrophic and psychrotolerant epsilonproteobacterium isolated from a pelagic redoxcline, and an emended description of the genus Sulfurimonas.</title>
        <authorList>
            <person name="Wang S."/>
            <person name="Jiang L."/>
            <person name="Shao Z."/>
        </authorList>
    </citation>
    <scope>NUCLEOTIDE SEQUENCE [LARGE SCALE GENOMIC DNA]</scope>
    <source>
        <strain evidence="2">1-1N</strain>
    </source>
</reference>
<dbReference type="RefSeq" id="WP_152299796.1">
    <property type="nucleotide sequence ID" value="NZ_CP041166.1"/>
</dbReference>
<dbReference type="SUPFAM" id="SSF51905">
    <property type="entry name" value="FAD/NAD(P)-binding domain"/>
    <property type="match status" value="1"/>
</dbReference>
<dbReference type="GO" id="GO:0016116">
    <property type="term" value="P:carotenoid metabolic process"/>
    <property type="evidence" value="ECO:0007669"/>
    <property type="project" value="InterPro"/>
</dbReference>
<dbReference type="PANTHER" id="PTHR46313:SF3">
    <property type="entry name" value="PROLYCOPENE ISOMERASE, CHLOROPLASTIC"/>
    <property type="match status" value="1"/>
</dbReference>
<protein>
    <submittedName>
        <fullName evidence="1">FAD-binding protein</fullName>
    </submittedName>
</protein>
<dbReference type="InterPro" id="IPR036188">
    <property type="entry name" value="FAD/NAD-bd_sf"/>
</dbReference>
<evidence type="ECO:0000313" key="1">
    <source>
        <dbReference type="EMBL" id="QFR43735.1"/>
    </source>
</evidence>
<dbReference type="PANTHER" id="PTHR46313">
    <property type="match status" value="1"/>
</dbReference>